<dbReference type="Gene3D" id="3.40.50.300">
    <property type="entry name" value="P-loop containing nucleotide triphosphate hydrolases"/>
    <property type="match status" value="1"/>
</dbReference>
<comment type="caution">
    <text evidence="7">The sequence shown here is derived from an EMBL/GenBank/DDBJ whole genome shotgun (WGS) entry which is preliminary data.</text>
</comment>
<evidence type="ECO:0000313" key="8">
    <source>
        <dbReference type="Proteomes" id="UP000050949"/>
    </source>
</evidence>
<dbReference type="eggNOG" id="COG1161">
    <property type="taxonomic scope" value="Bacteria"/>
</dbReference>
<feature type="domain" description="CP-type G" evidence="6">
    <location>
        <begin position="19"/>
        <end position="183"/>
    </location>
</feature>
<keyword evidence="4" id="KW-0963">Cytoplasm</keyword>
<reference evidence="7 8" key="1">
    <citation type="journal article" date="2015" name="Genome Announc.">
        <title>Expanding the biotechnology potential of lactobacilli through comparative genomics of 213 strains and associated genera.</title>
        <authorList>
            <person name="Sun Z."/>
            <person name="Harris H.M."/>
            <person name="McCann A."/>
            <person name="Guo C."/>
            <person name="Argimon S."/>
            <person name="Zhang W."/>
            <person name="Yang X."/>
            <person name="Jeffery I.B."/>
            <person name="Cooney J.C."/>
            <person name="Kagawa T.F."/>
            <person name="Liu W."/>
            <person name="Song Y."/>
            <person name="Salvetti E."/>
            <person name="Wrobel A."/>
            <person name="Rasinkangas P."/>
            <person name="Parkhill J."/>
            <person name="Rea M.C."/>
            <person name="O'Sullivan O."/>
            <person name="Ritari J."/>
            <person name="Douillard F.P."/>
            <person name="Paul Ross R."/>
            <person name="Yang R."/>
            <person name="Briner A.E."/>
            <person name="Felis G.E."/>
            <person name="de Vos W.M."/>
            <person name="Barrangou R."/>
            <person name="Klaenhammer T.R."/>
            <person name="Caufield P.W."/>
            <person name="Cui Y."/>
            <person name="Zhang H."/>
            <person name="O'Toole P.W."/>
        </authorList>
    </citation>
    <scope>NUCLEOTIDE SEQUENCE [LARGE SCALE GENOMIC DNA]</scope>
    <source>
        <strain evidence="7 8">DSM 16991</strain>
    </source>
</reference>
<dbReference type="PATRIC" id="fig|1122147.4.peg.1916"/>
<evidence type="ECO:0000256" key="5">
    <source>
        <dbReference type="PIRSR" id="PIRSR006230-1"/>
    </source>
</evidence>
<evidence type="ECO:0000259" key="6">
    <source>
        <dbReference type="PROSITE" id="PS51721"/>
    </source>
</evidence>
<evidence type="ECO:0000256" key="3">
    <source>
        <dbReference type="ARBA" id="ARBA00023134"/>
    </source>
</evidence>
<dbReference type="InterPro" id="IPR006073">
    <property type="entry name" value="GTP-bd"/>
</dbReference>
<dbReference type="InterPro" id="IPR019991">
    <property type="entry name" value="GTP-bd_ribosome_bgen"/>
</dbReference>
<comment type="subcellular location">
    <subcellularLocation>
        <location evidence="4">Cytoplasm</location>
    </subcellularLocation>
</comment>
<evidence type="ECO:0000256" key="2">
    <source>
        <dbReference type="ARBA" id="ARBA00022741"/>
    </source>
</evidence>
<dbReference type="InterPro" id="IPR027417">
    <property type="entry name" value="P-loop_NTPase"/>
</dbReference>
<dbReference type="FunFam" id="3.40.50.300:FF:000590">
    <property type="entry name" value="Ribosome biogenesis GTPase A"/>
    <property type="match status" value="1"/>
</dbReference>
<dbReference type="GO" id="GO:0005737">
    <property type="term" value="C:cytoplasm"/>
    <property type="evidence" value="ECO:0007669"/>
    <property type="project" value="UniProtKB-SubCell"/>
</dbReference>
<protein>
    <recommendedName>
        <fullName evidence="1 4">Ribosome biogenesis GTPase A</fullName>
    </recommendedName>
</protein>
<comment type="similarity">
    <text evidence="4">Belongs to the TRAFAC class YlqF/YawG GTPase family. MTG1 subfamily.</text>
</comment>
<proteinExistence type="inferred from homology"/>
<accession>A0A0R1XDZ2</accession>
<dbReference type="SUPFAM" id="SSF52540">
    <property type="entry name" value="P-loop containing nucleoside triphosphate hydrolases"/>
    <property type="match status" value="1"/>
</dbReference>
<evidence type="ECO:0000313" key="7">
    <source>
        <dbReference type="EMBL" id="KRM28383.1"/>
    </source>
</evidence>
<gene>
    <name evidence="7" type="ORF">FC91_GL001847</name>
</gene>
<dbReference type="EMBL" id="AZFW01000032">
    <property type="protein sequence ID" value="KRM28383.1"/>
    <property type="molecule type" value="Genomic_DNA"/>
</dbReference>
<dbReference type="GO" id="GO:0006412">
    <property type="term" value="P:translation"/>
    <property type="evidence" value="ECO:0007669"/>
    <property type="project" value="TreeGrafter"/>
</dbReference>
<dbReference type="PROSITE" id="PS51721">
    <property type="entry name" value="G_CP"/>
    <property type="match status" value="1"/>
</dbReference>
<dbReference type="AlphaFoldDB" id="A0A0R1XDZ2"/>
<dbReference type="Pfam" id="PF01926">
    <property type="entry name" value="MMR_HSR1"/>
    <property type="match status" value="1"/>
</dbReference>
<dbReference type="Gene3D" id="1.10.1580.10">
    <property type="match status" value="1"/>
</dbReference>
<dbReference type="InterPro" id="IPR016478">
    <property type="entry name" value="GTPase_MTG1"/>
</dbReference>
<evidence type="ECO:0000256" key="4">
    <source>
        <dbReference type="PIRNR" id="PIRNR006230"/>
    </source>
</evidence>
<feature type="binding site" evidence="5">
    <location>
        <begin position="135"/>
        <end position="140"/>
    </location>
    <ligand>
        <name>GTP</name>
        <dbReference type="ChEBI" id="CHEBI:37565"/>
    </ligand>
</feature>
<keyword evidence="2 4" id="KW-0547">Nucleotide-binding</keyword>
<dbReference type="CDD" id="cd01856">
    <property type="entry name" value="YlqF"/>
    <property type="match status" value="1"/>
</dbReference>
<feature type="binding site" evidence="5">
    <location>
        <begin position="63"/>
        <end position="66"/>
    </location>
    <ligand>
        <name>GTP</name>
        <dbReference type="ChEBI" id="CHEBI:37565"/>
    </ligand>
</feature>
<dbReference type="GO" id="GO:0003924">
    <property type="term" value="F:GTPase activity"/>
    <property type="evidence" value="ECO:0007669"/>
    <property type="project" value="TreeGrafter"/>
</dbReference>
<dbReference type="InterPro" id="IPR023179">
    <property type="entry name" value="GTP-bd_ortho_bundle_sf"/>
</dbReference>
<organism evidence="7 8">
    <name type="scientific">Schleiferilactobacillus harbinensis DSM 16991</name>
    <dbReference type="NCBI Taxonomy" id="1122147"/>
    <lineage>
        <taxon>Bacteria</taxon>
        <taxon>Bacillati</taxon>
        <taxon>Bacillota</taxon>
        <taxon>Bacilli</taxon>
        <taxon>Lactobacillales</taxon>
        <taxon>Lactobacillaceae</taxon>
        <taxon>Schleiferilactobacillus</taxon>
    </lineage>
</organism>
<comment type="function">
    <text evidence="4">Required for a late step of 50S ribosomal subunit assembly. Has GTPase activity.</text>
</comment>
<sequence>MMPAMATIQWYPGHMAKARRQVTEALTKVDIIYEIVDARVPESSRNPLLDEIGQGKKRLLVLNKADLANPAATQGFIEYYQAQGLPAVAIDAQHTKGIQRIIAETHTVLADYIDRQKTKGVRNVLLRAMCVGVPNVGKSTILNRLAGRNIAQTGNTPGVTRAQQWIKTGEDISLLDTPGILWPKFEDPLVGKKLALTGGIKDTLFHADDVALFALETLVAQVPDEVKHLYRVTDADLQQDLPDLLMTMTARLGFKDDYDRTSWVIINDVRKGKLGRFTWDAVPQHA</sequence>
<dbReference type="Proteomes" id="UP000050949">
    <property type="component" value="Unassembled WGS sequence"/>
</dbReference>
<keyword evidence="3 4" id="KW-0342">GTP-binding</keyword>
<feature type="binding site" evidence="5">
    <location>
        <position position="179"/>
    </location>
    <ligand>
        <name>GTP</name>
        <dbReference type="ChEBI" id="CHEBI:37565"/>
    </ligand>
</feature>
<name>A0A0R1XDZ2_9LACO</name>
<dbReference type="NCBIfam" id="TIGR03596">
    <property type="entry name" value="GTPase_YlqF"/>
    <property type="match status" value="1"/>
</dbReference>
<dbReference type="InterPro" id="IPR030378">
    <property type="entry name" value="G_CP_dom"/>
</dbReference>
<dbReference type="PANTHER" id="PTHR45782:SF4">
    <property type="entry name" value="MITOCHONDRIAL RIBOSOME-ASSOCIATED GTPASE 1"/>
    <property type="match status" value="1"/>
</dbReference>
<evidence type="ECO:0000256" key="1">
    <source>
        <dbReference type="ARBA" id="ARBA00014898"/>
    </source>
</evidence>
<dbReference type="PIRSF" id="PIRSF006230">
    <property type="entry name" value="MG442"/>
    <property type="match status" value="1"/>
</dbReference>
<dbReference type="PANTHER" id="PTHR45782">
    <property type="entry name" value="MITOCHONDRIAL RIBOSOME-ASSOCIATED GTPASE 1"/>
    <property type="match status" value="1"/>
</dbReference>
<dbReference type="GO" id="GO:0005525">
    <property type="term" value="F:GTP binding"/>
    <property type="evidence" value="ECO:0007669"/>
    <property type="project" value="UniProtKB-KW"/>
</dbReference>